<name>A0ABD3Y3L9_9GAMM</name>
<dbReference type="Proteomes" id="UP000027154">
    <property type="component" value="Unassembled WGS sequence"/>
</dbReference>
<protein>
    <recommendedName>
        <fullName evidence="4">TolC family protein</fullName>
    </recommendedName>
</protein>
<dbReference type="AlphaFoldDB" id="A0ABD3Y3L9"/>
<comment type="caution">
    <text evidence="2">The sequence shown here is derived from an EMBL/GenBank/DDBJ whole genome shotgun (WGS) entry which is preliminary data.</text>
</comment>
<reference evidence="2 3" key="1">
    <citation type="submission" date="2014-04" db="EMBL/GenBank/DDBJ databases">
        <title>Pseudoalteromonas galatheae sp. nov., isolated from a deep-sea polychaete near Canal Concepcion, Chile.</title>
        <authorList>
            <person name="Machado H.R."/>
            <person name="Gram L."/>
            <person name="Vynne N.G."/>
        </authorList>
    </citation>
    <scope>NUCLEOTIDE SEQUENCE [LARGE SCALE GENOMIC DNA]</scope>
    <source>
        <strain evidence="2 3">KMM216</strain>
    </source>
</reference>
<proteinExistence type="predicted"/>
<evidence type="ECO:0008006" key="4">
    <source>
        <dbReference type="Google" id="ProtNLM"/>
    </source>
</evidence>
<feature type="region of interest" description="Disordered" evidence="1">
    <location>
        <begin position="1"/>
        <end position="23"/>
    </location>
</feature>
<sequence length="141" mass="14736">PAYAEGDTPVTAIANPQATSTGSVTNQAVQVLQGPYVTNSYGGGVSCQGPTFNLTPFMTTSKSGSRPFEAYANVDNDPTTGINGLERTGQKDTFANNFGLSATLSFPLDGGLQERCKAAADTWIARLRAETDKARLDAALV</sequence>
<feature type="compositionally biased region" description="Polar residues" evidence="1">
    <location>
        <begin position="14"/>
        <end position="23"/>
    </location>
</feature>
<feature type="non-terminal residue" evidence="2">
    <location>
        <position position="141"/>
    </location>
</feature>
<gene>
    <name evidence="2" type="ORF">DC53_22020</name>
</gene>
<organism evidence="2 3">
    <name type="scientific">Pseudoalteromonas fuliginea</name>
    <dbReference type="NCBI Taxonomy" id="1872678"/>
    <lineage>
        <taxon>Bacteria</taxon>
        <taxon>Pseudomonadati</taxon>
        <taxon>Pseudomonadota</taxon>
        <taxon>Gammaproteobacteria</taxon>
        <taxon>Alteromonadales</taxon>
        <taxon>Pseudoalteromonadaceae</taxon>
        <taxon>Pseudoalteromonas</taxon>
    </lineage>
</organism>
<dbReference type="EMBL" id="JJNZ01000295">
    <property type="protein sequence ID" value="KDC44843.1"/>
    <property type="molecule type" value="Genomic_DNA"/>
</dbReference>
<feature type="non-terminal residue" evidence="2">
    <location>
        <position position="1"/>
    </location>
</feature>
<evidence type="ECO:0000313" key="2">
    <source>
        <dbReference type="EMBL" id="KDC44843.1"/>
    </source>
</evidence>
<evidence type="ECO:0000256" key="1">
    <source>
        <dbReference type="SAM" id="MobiDB-lite"/>
    </source>
</evidence>
<evidence type="ECO:0000313" key="3">
    <source>
        <dbReference type="Proteomes" id="UP000027154"/>
    </source>
</evidence>
<accession>A0ABD3Y3L9</accession>